<feature type="domain" description="Aminopeptidase N-like N-terminal" evidence="13">
    <location>
        <begin position="97"/>
        <end position="207"/>
    </location>
</feature>
<dbReference type="GO" id="GO:0005737">
    <property type="term" value="C:cytoplasm"/>
    <property type="evidence" value="ECO:0007669"/>
    <property type="project" value="TreeGrafter"/>
</dbReference>
<dbReference type="SUPFAM" id="SSF55486">
    <property type="entry name" value="Metalloproteases ('zincins'), catalytic domain"/>
    <property type="match status" value="1"/>
</dbReference>
<evidence type="ECO:0000256" key="2">
    <source>
        <dbReference type="ARBA" id="ARBA00001947"/>
    </source>
</evidence>
<accession>A0A0C5W8L2</accession>
<comment type="similarity">
    <text evidence="3">Belongs to the peptidase M1 family.</text>
</comment>
<protein>
    <recommendedName>
        <fullName evidence="5">Aminopeptidase N</fullName>
        <ecNumber evidence="4">3.4.11.2</ecNumber>
    </recommendedName>
</protein>
<dbReference type="GO" id="GO:0043171">
    <property type="term" value="P:peptide catabolic process"/>
    <property type="evidence" value="ECO:0007669"/>
    <property type="project" value="TreeGrafter"/>
</dbReference>
<dbReference type="KEGG" id="sze:AW14_02075"/>
<feature type="domain" description="Peptidase M1 membrane alanine aminopeptidase" evidence="12">
    <location>
        <begin position="251"/>
        <end position="461"/>
    </location>
</feature>
<dbReference type="InterPro" id="IPR027268">
    <property type="entry name" value="Peptidase_M4/M1_CTD_sf"/>
</dbReference>
<evidence type="ECO:0000256" key="5">
    <source>
        <dbReference type="ARBA" id="ARBA00015611"/>
    </source>
</evidence>
<dbReference type="GO" id="GO:0006508">
    <property type="term" value="P:proteolysis"/>
    <property type="evidence" value="ECO:0007669"/>
    <property type="project" value="UniProtKB-KW"/>
</dbReference>
<proteinExistence type="inferred from homology"/>
<dbReference type="Proteomes" id="UP000032229">
    <property type="component" value="Chromosome"/>
</dbReference>
<evidence type="ECO:0000256" key="11">
    <source>
        <dbReference type="ARBA" id="ARBA00023049"/>
    </source>
</evidence>
<dbReference type="EC" id="3.4.11.2" evidence="4"/>
<keyword evidence="10" id="KW-0862">Zinc</keyword>
<dbReference type="PATRIC" id="fig|1454006.5.peg.391"/>
<dbReference type="InterPro" id="IPR050344">
    <property type="entry name" value="Peptidase_M1_aminopeptidases"/>
</dbReference>
<evidence type="ECO:0000256" key="3">
    <source>
        <dbReference type="ARBA" id="ARBA00010136"/>
    </source>
</evidence>
<keyword evidence="9" id="KW-0378">Hydrolase</keyword>
<keyword evidence="15" id="KW-1185">Reference proteome</keyword>
<dbReference type="CDD" id="cd09602">
    <property type="entry name" value="M1_APN"/>
    <property type="match status" value="1"/>
</dbReference>
<evidence type="ECO:0000313" key="15">
    <source>
        <dbReference type="Proteomes" id="UP000032229"/>
    </source>
</evidence>
<evidence type="ECO:0000259" key="13">
    <source>
        <dbReference type="Pfam" id="PF17900"/>
    </source>
</evidence>
<dbReference type="GO" id="GO:0008270">
    <property type="term" value="F:zinc ion binding"/>
    <property type="evidence" value="ECO:0007669"/>
    <property type="project" value="InterPro"/>
</dbReference>
<keyword evidence="7" id="KW-0645">Protease</keyword>
<dbReference type="AlphaFoldDB" id="A0A0C5W8L2"/>
<keyword evidence="6" id="KW-0031">Aminopeptidase</keyword>
<evidence type="ECO:0000256" key="7">
    <source>
        <dbReference type="ARBA" id="ARBA00022670"/>
    </source>
</evidence>
<evidence type="ECO:0000256" key="1">
    <source>
        <dbReference type="ARBA" id="ARBA00000098"/>
    </source>
</evidence>
<reference evidence="14 15" key="1">
    <citation type="submission" date="2014-02" db="EMBL/GenBank/DDBJ databases">
        <authorList>
            <person name="Young C.-C."/>
            <person name="Hameed A."/>
            <person name="Huang H.-C."/>
            <person name="Shahina M."/>
        </authorList>
    </citation>
    <scope>NUCLEOTIDE SEQUENCE [LARGE SCALE GENOMIC DNA]</scope>
    <source>
        <strain evidence="14 15">CC-SAMT-1</strain>
    </source>
</reference>
<dbReference type="PRINTS" id="PR00756">
    <property type="entry name" value="ALADIPTASE"/>
</dbReference>
<dbReference type="InterPro" id="IPR042097">
    <property type="entry name" value="Aminopeptidase_N-like_N_sf"/>
</dbReference>
<evidence type="ECO:0000313" key="14">
    <source>
        <dbReference type="EMBL" id="AJR02607.1"/>
    </source>
</evidence>
<dbReference type="PANTHER" id="PTHR11533">
    <property type="entry name" value="PROTEASE M1 ZINC METALLOPROTEASE"/>
    <property type="match status" value="1"/>
</dbReference>
<sequence>MKVLVFIFCLFLMTSCLKEKQEPSLLGPGISLDLANYRKTQVSDVVYDLSFHIPMEITKPIKSNLNLSLKINDLAHPLYLDFNVDTTHVKEVRANGVVIPVKHEQEHVIIDTEYLKIGANTITVLFHAGELSLNRNDDYLYTLLVPDRASTLFPCFDQPNIKAHYILDITAPKSWKVLCGSKVDFEEDKDESIRHKFVKSDLMSTYLFSFVAGVFNETHQELNNLKMHFLYRENDKEKIEASTYEIFKLHRESVAFLEDYTQYKFPFQKLDFAAIPGYQYGGMEHVGAIQYRESSLFLDENATQDEKLNRCQLIAHETSHMWFGDLVTMNWFDDVWLKEVFANFLADKISNPAFPDVNHTLNFMNAHYPSAYSEDRTQGATAIKQPLSNLKNAGTLYGNIIYHKAPIMMRQLETLLGEEPFRNGMRNYIKKFANSNADWNDLVSLLDAETEYDLKQWSDVWVHKSGRPIITDSIAYNNNTIESFTLKQQAEDGSTNIWPQTFSLGLVYDDSVKVVSVSLNTASKTLEHLKGLPKPKTVIYNYDAMGYGVFPIKASEISFIPAINDDVARGYSYINLYENVLTETINPEAALKVLIEGISKENEELILNNILGSTSSIFWHFISSEKRDAFGKVLEEILLKRIQSAEVSASMKKTLFGLFKTVAYSNHGKDKLYQIWNKDFTIKNLNLNEDDYTSLACTLALYNYPDSDAILNTALQAVSNPDRKKRLEFLLPSLSQDPAVRDAFMASLAKPENREKESWVGSALYFINHPLRQQYSQKYLKSSLELVEEVQLTGDIFFPKAWLNATIGSYSSDYALEVLEQFLLENPDFPSVLKNKLLQSADNLYRAKQIRTTWP</sequence>
<dbReference type="STRING" id="1454006.AW14_02075"/>
<keyword evidence="11" id="KW-0482">Metalloprotease</keyword>
<keyword evidence="8" id="KW-0479">Metal-binding</keyword>
<dbReference type="SUPFAM" id="SSF63737">
    <property type="entry name" value="Leukotriene A4 hydrolase N-terminal domain"/>
    <property type="match status" value="1"/>
</dbReference>
<evidence type="ECO:0000256" key="10">
    <source>
        <dbReference type="ARBA" id="ARBA00022833"/>
    </source>
</evidence>
<comment type="catalytic activity">
    <reaction evidence="1">
        <text>Release of an N-terminal amino acid, Xaa-|-Yaa- from a peptide, amide or arylamide. Xaa is preferably Ala, but may be most amino acids including Pro (slow action). When a terminal hydrophobic residue is followed by a prolyl residue, the two may be released as an intact Xaa-Pro dipeptide.</text>
        <dbReference type="EC" id="3.4.11.2"/>
    </reaction>
</comment>
<dbReference type="GO" id="GO:0042277">
    <property type="term" value="F:peptide binding"/>
    <property type="evidence" value="ECO:0007669"/>
    <property type="project" value="TreeGrafter"/>
</dbReference>
<evidence type="ECO:0000256" key="6">
    <source>
        <dbReference type="ARBA" id="ARBA00022438"/>
    </source>
</evidence>
<name>A0A0C5W8L2_9FLAO</name>
<dbReference type="EMBL" id="CP007202">
    <property type="protein sequence ID" value="AJR02607.1"/>
    <property type="molecule type" value="Genomic_DNA"/>
</dbReference>
<dbReference type="OrthoDB" id="100605at2"/>
<dbReference type="HOGENOM" id="CLU_007335_0_0_10"/>
<dbReference type="Pfam" id="PF01433">
    <property type="entry name" value="Peptidase_M1"/>
    <property type="match status" value="1"/>
</dbReference>
<dbReference type="RefSeq" id="WP_044637287.1">
    <property type="nucleotide sequence ID" value="NZ_CP007202.1"/>
</dbReference>
<dbReference type="InterPro" id="IPR001930">
    <property type="entry name" value="Peptidase_M1"/>
</dbReference>
<evidence type="ECO:0000259" key="12">
    <source>
        <dbReference type="Pfam" id="PF01433"/>
    </source>
</evidence>
<organism evidence="14 15">
    <name type="scientific">Siansivirga zeaxanthinifaciens CC-SAMT-1</name>
    <dbReference type="NCBI Taxonomy" id="1454006"/>
    <lineage>
        <taxon>Bacteria</taxon>
        <taxon>Pseudomonadati</taxon>
        <taxon>Bacteroidota</taxon>
        <taxon>Flavobacteriia</taxon>
        <taxon>Flavobacteriales</taxon>
        <taxon>Flavobacteriaceae</taxon>
        <taxon>Siansivirga</taxon>
    </lineage>
</organism>
<evidence type="ECO:0000256" key="9">
    <source>
        <dbReference type="ARBA" id="ARBA00022801"/>
    </source>
</evidence>
<gene>
    <name evidence="14" type="ORF">AW14_02075</name>
</gene>
<dbReference type="GO" id="GO:0016020">
    <property type="term" value="C:membrane"/>
    <property type="evidence" value="ECO:0007669"/>
    <property type="project" value="TreeGrafter"/>
</dbReference>
<comment type="cofactor">
    <cofactor evidence="2">
        <name>Zn(2+)</name>
        <dbReference type="ChEBI" id="CHEBI:29105"/>
    </cofactor>
</comment>
<dbReference type="GO" id="GO:0005615">
    <property type="term" value="C:extracellular space"/>
    <property type="evidence" value="ECO:0007669"/>
    <property type="project" value="TreeGrafter"/>
</dbReference>
<dbReference type="Pfam" id="PF17900">
    <property type="entry name" value="Peptidase_M1_N"/>
    <property type="match status" value="1"/>
</dbReference>
<dbReference type="GO" id="GO:0016285">
    <property type="term" value="F:alanyl aminopeptidase activity"/>
    <property type="evidence" value="ECO:0007669"/>
    <property type="project" value="UniProtKB-EC"/>
</dbReference>
<evidence type="ECO:0000256" key="4">
    <source>
        <dbReference type="ARBA" id="ARBA00012564"/>
    </source>
</evidence>
<dbReference type="GO" id="GO:0070006">
    <property type="term" value="F:metalloaminopeptidase activity"/>
    <property type="evidence" value="ECO:0007669"/>
    <property type="project" value="TreeGrafter"/>
</dbReference>
<dbReference type="InterPro" id="IPR014782">
    <property type="entry name" value="Peptidase_M1_dom"/>
</dbReference>
<dbReference type="Gene3D" id="1.10.390.10">
    <property type="entry name" value="Neutral Protease Domain 2"/>
    <property type="match status" value="1"/>
</dbReference>
<dbReference type="Gene3D" id="2.60.40.1730">
    <property type="entry name" value="tricorn interacting facor f3 domain"/>
    <property type="match status" value="1"/>
</dbReference>
<evidence type="ECO:0000256" key="8">
    <source>
        <dbReference type="ARBA" id="ARBA00022723"/>
    </source>
</evidence>
<dbReference type="InterPro" id="IPR045357">
    <property type="entry name" value="Aminopeptidase_N-like_N"/>
</dbReference>
<dbReference type="PANTHER" id="PTHR11533:SF174">
    <property type="entry name" value="PUROMYCIN-SENSITIVE AMINOPEPTIDASE-RELATED"/>
    <property type="match status" value="1"/>
</dbReference>
<dbReference type="PROSITE" id="PS51257">
    <property type="entry name" value="PROKAR_LIPOPROTEIN"/>
    <property type="match status" value="1"/>
</dbReference>